<feature type="region of interest" description="Disordered" evidence="3">
    <location>
        <begin position="30"/>
        <end position="94"/>
    </location>
</feature>
<evidence type="ECO:0000256" key="1">
    <source>
        <dbReference type="ARBA" id="ARBA00022741"/>
    </source>
</evidence>
<dbReference type="InterPro" id="IPR011600">
    <property type="entry name" value="Pept_C14_caspase"/>
</dbReference>
<feature type="compositionally biased region" description="Pro residues" evidence="3">
    <location>
        <begin position="36"/>
        <end position="74"/>
    </location>
</feature>
<name>A0ABV4QDR0_9ACTN</name>
<sequence>MTTDRLRDVLSAIGPPPDARELSEMLWLACQITPAEGPPSPVPPAPPRPSADPPGSPPPAPPSTPPATAPPAQPEPRSRLHPRPEPGAEPAGEASEVLVPTAPMLADALGVQRALRPLKRRVPSRHRRELDEDATAARIADTRLWTPVLVPSPERWLTLGLVVDTGPTMRLWQPLARELAETLIRQGAFQDVHVSHLDGTGRVSAAPGAPPQDPRTLLDASGRHAVLVLSDCSGPHWWDGHATRAVRHWARAGPTAILQPLTERLWRRTAAPATPGLAVLPRPGAPNTDLRFTPFDGAMAPGVPVPVLEVAPRWFAAWARLVSGSAPQPTAMTALAAHPSSGPASLPVPVRRERELPIDERVRRFLSTASPAAAELAAHVAVSVPSLPVMRLIQHRILGGSGPGQLAEVLLSGLLRPVGDVRYEFVPGAREALLDTLPRPEAQHTRHVLEAVSAEIERRAGTAAETFRALLPRDGGPVRLTADTDHFALLTPETRTHLAPAPATDFPDAPDLLELLGQPVDRLIGAGWDRPPRPAVIGLDGRHPVTLDVLNGRPDLPHGSIRAPEVARASLLRAVLWSLALSHSPNIVNFVLVGLTSGWRSFGVLKDLPHVAAGFGAADRPPVSGLPDALEAERGRREAILRSAGVETWDEYQTAIAGGRALDPMPALVVVIDDAQPLLEAHPDLSEPLARLYEVGAAQGITFIVCSSDDLPPARALTSSAGWNMGSSRHGGGLAFLHVLADRTHPSFFPARMPPDLSDSTAELMLRRGLQARQLPLPAEPAPHLGTVPKFDVLRLNGGGPSGMFHETWALPESEPRNPAIGYDLDGNALSLYPLDSSSGLPHGLIIGGPQARQRVVRAITLALAASHSPADLNFFFAGLGKNPLGEPLALPHVRYSEDELLGHPERLERFLDYLSRALEARTTTASPRGFPEPPYFEGDKERWPDTPPRLLVVTDVSLTLPTNRPQVGEALLSLAQRGRSLGVQLLLTTTTVENTTIWNRFLPLLGWRIAAGPSSPAELQRLMGRAGLTFPDEHTAYLLAGGGSPQRFTVAEEPPEPVVEGFVQRTRDHWRTSTAPAEAGPEVADPERSRAVLIGVSQYTSLPALPAVRNNVEGLRRVLCDPRVWGLPERNCVVLVDPQNAAQIVDTVERAAQDAEDALLVYYAGHGLREEDGEFSLALPSSQSGEASTTLAFHRLYRAVAGGPRHKVLLLDCSSTGRTLDDGLPPDTLAGDRTFVMSSTSEREPAAIGQGAPHTTFTGELIATLEEGIAGAPASLDMRTLHEALYRHLTDKGRPRPYSTEFNDDNRAICLFRNRAHGASRAAPESLGTTEPGLALQEILDGVETTVNDPVVQAKLHELLTADVAAVTSGRLPRHLVLTGPIGPEIETLLDHYGRILADLGVLSHGGVNRVSWRAIGHRLGDAAESIPELFRTFRGEVLLIEGGNPADATTDYFGREVVEELIAAMDEQPDDPLVVLCGDGGRVESVRRAVREFDSRFTVVGPIGDPHLTGSLVRLHVSQLPASAGGRVPIGVDTSTREPVFVDFATDQHLLVTGRRGSGRANLLHLLVRGIRAGDAAAEILVLDTHEILRTLSEEFGLGAPVPRGVGYTGSTEEFVRRVAGVFGRPEQGDVYLFVIDADLDDDPLRAVPPHLLFSGGDRVHLVLARSATFAPRPTDPLTSALHVAGAPAVLLGSGESLEARTYGAEPLTGSPPPGRGVFIRRGRQRTVQVAHASPEA</sequence>
<evidence type="ECO:0000259" key="5">
    <source>
        <dbReference type="Pfam" id="PF01580"/>
    </source>
</evidence>
<dbReference type="Pfam" id="PF01580">
    <property type="entry name" value="FtsK_SpoIIIE"/>
    <property type="match status" value="1"/>
</dbReference>
<dbReference type="PANTHER" id="PTHR22683">
    <property type="entry name" value="SPORULATION PROTEIN RELATED"/>
    <property type="match status" value="1"/>
</dbReference>
<dbReference type="InterPro" id="IPR047738">
    <property type="entry name" value="SAV_2336-like_N"/>
</dbReference>
<dbReference type="InterPro" id="IPR027417">
    <property type="entry name" value="P-loop_NTPase"/>
</dbReference>
<evidence type="ECO:0000313" key="7">
    <source>
        <dbReference type="Proteomes" id="UP001569963"/>
    </source>
</evidence>
<dbReference type="PANTHER" id="PTHR22683:SF1">
    <property type="entry name" value="TYPE VII SECRETION SYSTEM PROTEIN ESSC"/>
    <property type="match status" value="1"/>
</dbReference>
<keyword evidence="2" id="KW-0067">ATP-binding</keyword>
<dbReference type="InterPro" id="IPR050206">
    <property type="entry name" value="FtsK/SpoIIIE/SftA"/>
</dbReference>
<accession>A0ABV4QDR0</accession>
<dbReference type="InterPro" id="IPR002543">
    <property type="entry name" value="FtsK_dom"/>
</dbReference>
<evidence type="ECO:0000259" key="4">
    <source>
        <dbReference type="Pfam" id="PF00656"/>
    </source>
</evidence>
<evidence type="ECO:0000313" key="6">
    <source>
        <dbReference type="EMBL" id="MFA1541322.1"/>
    </source>
</evidence>
<dbReference type="NCBIfam" id="NF047832">
    <property type="entry name" value="caspase_w_EACC1"/>
    <property type="match status" value="1"/>
</dbReference>
<gene>
    <name evidence="6" type="ORF">SM611_20550</name>
</gene>
<evidence type="ECO:0000256" key="2">
    <source>
        <dbReference type="ARBA" id="ARBA00022840"/>
    </source>
</evidence>
<protein>
    <submittedName>
        <fullName evidence="6">SAV_2336 N-terminal domain-related protein</fullName>
    </submittedName>
</protein>
<dbReference type="NCBIfam" id="NF041121">
    <property type="entry name" value="SAV_2336_NTERM"/>
    <property type="match status" value="1"/>
</dbReference>
<dbReference type="InterPro" id="IPR029030">
    <property type="entry name" value="Caspase-like_dom_sf"/>
</dbReference>
<feature type="domain" description="Peptidase C14 caspase" evidence="4">
    <location>
        <begin position="1090"/>
        <end position="1290"/>
    </location>
</feature>
<feature type="compositionally biased region" description="Basic and acidic residues" evidence="3">
    <location>
        <begin position="76"/>
        <end position="86"/>
    </location>
</feature>
<comment type="caution">
    <text evidence="6">The sequence shown here is derived from an EMBL/GenBank/DDBJ whole genome shotgun (WGS) entry which is preliminary data.</text>
</comment>
<keyword evidence="7" id="KW-1185">Reference proteome</keyword>
<feature type="domain" description="FtsK" evidence="5">
    <location>
        <begin position="571"/>
        <end position="675"/>
    </location>
</feature>
<proteinExistence type="predicted"/>
<organism evidence="6 7">
    <name type="scientific">Actinomadura monticuli</name>
    <dbReference type="NCBI Taxonomy" id="3097367"/>
    <lineage>
        <taxon>Bacteria</taxon>
        <taxon>Bacillati</taxon>
        <taxon>Actinomycetota</taxon>
        <taxon>Actinomycetes</taxon>
        <taxon>Streptosporangiales</taxon>
        <taxon>Thermomonosporaceae</taxon>
        <taxon>Actinomadura</taxon>
    </lineage>
</organism>
<dbReference type="Gene3D" id="3.40.50.1460">
    <property type="match status" value="1"/>
</dbReference>
<keyword evidence="1" id="KW-0547">Nucleotide-binding</keyword>
<dbReference type="SUPFAM" id="SSF52129">
    <property type="entry name" value="Caspase-like"/>
    <property type="match status" value="1"/>
</dbReference>
<dbReference type="EMBL" id="JAXCEI010000008">
    <property type="protein sequence ID" value="MFA1541322.1"/>
    <property type="molecule type" value="Genomic_DNA"/>
</dbReference>
<evidence type="ECO:0000256" key="3">
    <source>
        <dbReference type="SAM" id="MobiDB-lite"/>
    </source>
</evidence>
<reference evidence="6 7" key="1">
    <citation type="submission" date="2023-11" db="EMBL/GenBank/DDBJ databases">
        <title>Actinomadura monticuli sp. nov., isolated from volcanic ash.</title>
        <authorList>
            <person name="Lee S.D."/>
            <person name="Yang H."/>
            <person name="Kim I.S."/>
        </authorList>
    </citation>
    <scope>NUCLEOTIDE SEQUENCE [LARGE SCALE GENOMIC DNA]</scope>
    <source>
        <strain evidence="6 7">DLS-62</strain>
    </source>
</reference>
<dbReference type="RefSeq" id="WP_371951468.1">
    <property type="nucleotide sequence ID" value="NZ_JAXCEI010000008.1"/>
</dbReference>
<dbReference type="Pfam" id="PF00656">
    <property type="entry name" value="Peptidase_C14"/>
    <property type="match status" value="1"/>
</dbReference>
<dbReference type="Proteomes" id="UP001569963">
    <property type="component" value="Unassembled WGS sequence"/>
</dbReference>
<dbReference type="Gene3D" id="3.40.50.300">
    <property type="entry name" value="P-loop containing nucleotide triphosphate hydrolases"/>
    <property type="match status" value="4"/>
</dbReference>